<evidence type="ECO:0000256" key="5">
    <source>
        <dbReference type="ARBA" id="ARBA00022679"/>
    </source>
</evidence>
<evidence type="ECO:0000256" key="16">
    <source>
        <dbReference type="ARBA" id="ARBA00048679"/>
    </source>
</evidence>
<keyword evidence="22" id="KW-1185">Reference proteome</keyword>
<evidence type="ECO:0000256" key="18">
    <source>
        <dbReference type="SAM" id="MobiDB-lite"/>
    </source>
</evidence>
<keyword evidence="10 17" id="KW-0067">ATP-binding</keyword>
<dbReference type="InterPro" id="IPR024788">
    <property type="entry name" value="Malectin-like_Carb-bd_dom"/>
</dbReference>
<sequence>MKTADRSSSVLMFVSLAAAIHVIFAVNYVPSEQFHLNCGESSILNDTDTCSWTPDVGSKFLLSTKSSTSKAATQDPLVPEVPYMTARISQSEFSYSFPIVPGRKFVRLHFYSNSYNGHNPTNAIFSVSSGSYTLLRNFSTAQTTEALNYAYIVKEYLIPVDGETLTIKFTPSMKKNAYAFVNGIEVISMPNDIYKNANGSVILVGQDYSISVDYNTALETAYRINVGGNDISPSGDTGMFRSWYNDQPYLYGATFGVPVTTDPSKTIITYPKDMPTYVAPENVYSTARSMGPNPQINQNYNLTWIFSVDVGFFYLVRLHFCEVQAYINAINQKTFNIFLSNQTAESGADVIRWVKHNGVPVYKDYAVIVTGEGPRQDLWLALHPNLSTHPQYYDAILNGVEIFKLSDTDYNLAGPNPIPGPKQDVVDQSMALPSTRAVNSNKLKSIIGGGAGGVLVLALAIAIGFCVFAASRHGKDHSSSDGPSGQLPKTNTTKSNASSLPSNICCHFSFAEIEAATKNFDEALLLGVGGFGKVYSGEIEDGNKVAIKRGNTLSRQGVHEFQTEIEMLSKLRHHHLVSLIGYCEENCEMILVYDYMAHGTLRGHLYKAQKPPLPWKQRLQICIGAAQGIHYLHTGSKHSIIHRDVKTTNILLDEKWVAKVSDFGLSKTGPKLDDTEHITTAVKGTFGYLDPEYFKSRQLTKKSDVYSFGVVLFEILCARPALDTTLKDKQINLAEWANHCHQKGTLDQIIDPYLEGKIAPECFKKFTETALKCVSDQCIERPSMGDVLCNLEFALQLQESAEESGKGIDGKMDKEERSFDDGLAPSAVFSQIMETDDGSTPSALFSQIMNPEGR</sequence>
<evidence type="ECO:0000259" key="20">
    <source>
        <dbReference type="PROSITE" id="PS50011"/>
    </source>
</evidence>
<accession>A0AA39S5X6</accession>
<keyword evidence="5" id="KW-0808">Transferase</keyword>
<dbReference type="EMBL" id="JAUESC010000383">
    <property type="protein sequence ID" value="KAK0585724.1"/>
    <property type="molecule type" value="Genomic_DNA"/>
</dbReference>
<evidence type="ECO:0000256" key="15">
    <source>
        <dbReference type="ARBA" id="ARBA00047899"/>
    </source>
</evidence>
<keyword evidence="11 19" id="KW-1133">Transmembrane helix</keyword>
<dbReference type="GO" id="GO:0004714">
    <property type="term" value="F:transmembrane receptor protein tyrosine kinase activity"/>
    <property type="evidence" value="ECO:0007669"/>
    <property type="project" value="InterPro"/>
</dbReference>
<dbReference type="FunFam" id="3.30.200.20:FF:000039">
    <property type="entry name" value="receptor-like protein kinase FERONIA"/>
    <property type="match status" value="1"/>
</dbReference>
<keyword evidence="6 19" id="KW-0812">Transmembrane</keyword>
<dbReference type="FunFam" id="2.60.120.430:FF:000007">
    <property type="entry name" value="FERONIA receptor-like kinase"/>
    <property type="match status" value="1"/>
</dbReference>
<dbReference type="Gene3D" id="2.60.120.430">
    <property type="entry name" value="Galactose-binding lectin"/>
    <property type="match status" value="2"/>
</dbReference>
<dbReference type="InterPro" id="IPR008271">
    <property type="entry name" value="Ser/Thr_kinase_AS"/>
</dbReference>
<dbReference type="PROSITE" id="PS00107">
    <property type="entry name" value="PROTEIN_KINASE_ATP"/>
    <property type="match status" value="1"/>
</dbReference>
<dbReference type="FunFam" id="1.10.510.10:FF:000058">
    <property type="entry name" value="Receptor-like protein kinase FERONIA"/>
    <property type="match status" value="1"/>
</dbReference>
<dbReference type="Pfam" id="PF12819">
    <property type="entry name" value="Malectin_like"/>
    <property type="match status" value="1"/>
</dbReference>
<comment type="subcellular location">
    <subcellularLocation>
        <location evidence="1">Cell membrane</location>
        <topology evidence="1">Single-pass type I membrane protein</topology>
    </subcellularLocation>
</comment>
<dbReference type="InterPro" id="IPR045272">
    <property type="entry name" value="ANXUR1/2-like"/>
</dbReference>
<reference evidence="21" key="2">
    <citation type="submission" date="2023-06" db="EMBL/GenBank/DDBJ databases">
        <authorList>
            <person name="Swenson N.G."/>
            <person name="Wegrzyn J.L."/>
            <person name="Mcevoy S.L."/>
        </authorList>
    </citation>
    <scope>NUCLEOTIDE SEQUENCE</scope>
    <source>
        <strain evidence="21">NS2018</strain>
        <tissue evidence="21">Leaf</tissue>
    </source>
</reference>
<evidence type="ECO:0000256" key="11">
    <source>
        <dbReference type="ARBA" id="ARBA00022989"/>
    </source>
</evidence>
<evidence type="ECO:0000256" key="4">
    <source>
        <dbReference type="ARBA" id="ARBA00022527"/>
    </source>
</evidence>
<keyword evidence="3" id="KW-1003">Cell membrane</keyword>
<keyword evidence="7" id="KW-0732">Signal</keyword>
<dbReference type="AlphaFoldDB" id="A0AA39S5X6"/>
<evidence type="ECO:0000256" key="9">
    <source>
        <dbReference type="ARBA" id="ARBA00022777"/>
    </source>
</evidence>
<dbReference type="EC" id="2.7.11.1" evidence="2"/>
<dbReference type="Proteomes" id="UP001168877">
    <property type="component" value="Unassembled WGS sequence"/>
</dbReference>
<evidence type="ECO:0000256" key="14">
    <source>
        <dbReference type="ARBA" id="ARBA00023279"/>
    </source>
</evidence>
<dbReference type="SMART" id="SM00220">
    <property type="entry name" value="S_TKc"/>
    <property type="match status" value="1"/>
</dbReference>
<dbReference type="PROSITE" id="PS50011">
    <property type="entry name" value="PROTEIN_KINASE_DOM"/>
    <property type="match status" value="1"/>
</dbReference>
<dbReference type="GO" id="GO:0005886">
    <property type="term" value="C:plasma membrane"/>
    <property type="evidence" value="ECO:0007669"/>
    <property type="project" value="UniProtKB-SubCell"/>
</dbReference>
<keyword evidence="12 19" id="KW-0472">Membrane</keyword>
<dbReference type="PROSITE" id="PS00108">
    <property type="entry name" value="PROTEIN_KINASE_ST"/>
    <property type="match status" value="1"/>
</dbReference>
<proteinExistence type="predicted"/>
<evidence type="ECO:0000256" key="2">
    <source>
        <dbReference type="ARBA" id="ARBA00012513"/>
    </source>
</evidence>
<comment type="catalytic activity">
    <reaction evidence="16">
        <text>L-seryl-[protein] + ATP = O-phospho-L-seryl-[protein] + ADP + H(+)</text>
        <dbReference type="Rhea" id="RHEA:17989"/>
        <dbReference type="Rhea" id="RHEA-COMP:9863"/>
        <dbReference type="Rhea" id="RHEA-COMP:11604"/>
        <dbReference type="ChEBI" id="CHEBI:15378"/>
        <dbReference type="ChEBI" id="CHEBI:29999"/>
        <dbReference type="ChEBI" id="CHEBI:30616"/>
        <dbReference type="ChEBI" id="CHEBI:83421"/>
        <dbReference type="ChEBI" id="CHEBI:456216"/>
        <dbReference type="EC" id="2.7.11.1"/>
    </reaction>
</comment>
<dbReference type="FunFam" id="2.60.120.430:FF:000003">
    <property type="entry name" value="FERONIA receptor-like kinase"/>
    <property type="match status" value="1"/>
</dbReference>
<evidence type="ECO:0000256" key="1">
    <source>
        <dbReference type="ARBA" id="ARBA00004251"/>
    </source>
</evidence>
<dbReference type="GO" id="GO:0004674">
    <property type="term" value="F:protein serine/threonine kinase activity"/>
    <property type="evidence" value="ECO:0007669"/>
    <property type="project" value="UniProtKB-KW"/>
</dbReference>
<dbReference type="Gene3D" id="3.30.200.20">
    <property type="entry name" value="Phosphorylase Kinase, domain 1"/>
    <property type="match status" value="1"/>
</dbReference>
<evidence type="ECO:0000256" key="7">
    <source>
        <dbReference type="ARBA" id="ARBA00022729"/>
    </source>
</evidence>
<dbReference type="Gene3D" id="1.10.510.10">
    <property type="entry name" value="Transferase(Phosphotransferase) domain 1"/>
    <property type="match status" value="1"/>
</dbReference>
<evidence type="ECO:0000256" key="17">
    <source>
        <dbReference type="PROSITE-ProRule" id="PRU10141"/>
    </source>
</evidence>
<name>A0AA39S5X6_ACESA</name>
<evidence type="ECO:0000256" key="12">
    <source>
        <dbReference type="ARBA" id="ARBA00023136"/>
    </source>
</evidence>
<feature type="domain" description="Protein kinase" evidence="20">
    <location>
        <begin position="520"/>
        <end position="794"/>
    </location>
</feature>
<dbReference type="InterPro" id="IPR011009">
    <property type="entry name" value="Kinase-like_dom_sf"/>
</dbReference>
<organism evidence="21 22">
    <name type="scientific">Acer saccharum</name>
    <name type="common">Sugar maple</name>
    <dbReference type="NCBI Taxonomy" id="4024"/>
    <lineage>
        <taxon>Eukaryota</taxon>
        <taxon>Viridiplantae</taxon>
        <taxon>Streptophyta</taxon>
        <taxon>Embryophyta</taxon>
        <taxon>Tracheophyta</taxon>
        <taxon>Spermatophyta</taxon>
        <taxon>Magnoliopsida</taxon>
        <taxon>eudicotyledons</taxon>
        <taxon>Gunneridae</taxon>
        <taxon>Pentapetalae</taxon>
        <taxon>rosids</taxon>
        <taxon>malvids</taxon>
        <taxon>Sapindales</taxon>
        <taxon>Sapindaceae</taxon>
        <taxon>Hippocastanoideae</taxon>
        <taxon>Acereae</taxon>
        <taxon>Acer</taxon>
    </lineage>
</organism>
<feature type="compositionally biased region" description="Polar residues" evidence="18">
    <location>
        <begin position="480"/>
        <end position="498"/>
    </location>
</feature>
<dbReference type="Pfam" id="PF07714">
    <property type="entry name" value="PK_Tyr_Ser-Thr"/>
    <property type="match status" value="1"/>
</dbReference>
<dbReference type="CDD" id="cd14066">
    <property type="entry name" value="STKc_IRAK"/>
    <property type="match status" value="1"/>
</dbReference>
<dbReference type="PANTHER" id="PTHR34590">
    <property type="entry name" value="OS03G0124300 PROTEIN-RELATED"/>
    <property type="match status" value="1"/>
</dbReference>
<keyword evidence="13" id="KW-0325">Glycoprotein</keyword>
<protein>
    <recommendedName>
        <fullName evidence="2">non-specific serine/threonine protein kinase</fullName>
        <ecNumber evidence="2">2.7.11.1</ecNumber>
    </recommendedName>
</protein>
<keyword evidence="8 17" id="KW-0547">Nucleotide-binding</keyword>
<evidence type="ECO:0000256" key="8">
    <source>
        <dbReference type="ARBA" id="ARBA00022741"/>
    </source>
</evidence>
<evidence type="ECO:0000256" key="10">
    <source>
        <dbReference type="ARBA" id="ARBA00022840"/>
    </source>
</evidence>
<keyword evidence="4" id="KW-0723">Serine/threonine-protein kinase</keyword>
<evidence type="ECO:0000256" key="13">
    <source>
        <dbReference type="ARBA" id="ARBA00023180"/>
    </source>
</evidence>
<feature type="binding site" evidence="17">
    <location>
        <position position="548"/>
    </location>
    <ligand>
        <name>ATP</name>
        <dbReference type="ChEBI" id="CHEBI:30616"/>
    </ligand>
</feature>
<evidence type="ECO:0000256" key="3">
    <source>
        <dbReference type="ARBA" id="ARBA00022475"/>
    </source>
</evidence>
<dbReference type="SUPFAM" id="SSF56112">
    <property type="entry name" value="Protein kinase-like (PK-like)"/>
    <property type="match status" value="1"/>
</dbReference>
<gene>
    <name evidence="21" type="ORF">LWI29_033078</name>
</gene>
<comment type="caution">
    <text evidence="21">The sequence shown here is derived from an EMBL/GenBank/DDBJ whole genome shotgun (WGS) entry which is preliminary data.</text>
</comment>
<evidence type="ECO:0000256" key="19">
    <source>
        <dbReference type="SAM" id="Phobius"/>
    </source>
</evidence>
<keyword evidence="14" id="KW-0278">Fertilization</keyword>
<feature type="region of interest" description="Disordered" evidence="18">
    <location>
        <begin position="835"/>
        <end position="854"/>
    </location>
</feature>
<reference evidence="21" key="1">
    <citation type="journal article" date="2022" name="Plant J.">
        <title>Strategies of tolerance reflected in two North American maple genomes.</title>
        <authorList>
            <person name="McEvoy S.L."/>
            <person name="Sezen U.U."/>
            <person name="Trouern-Trend A."/>
            <person name="McMahon S.M."/>
            <person name="Schaberg P.G."/>
            <person name="Yang J."/>
            <person name="Wegrzyn J.L."/>
            <person name="Swenson N.G."/>
        </authorList>
    </citation>
    <scope>NUCLEOTIDE SEQUENCE</scope>
    <source>
        <strain evidence="21">NS2018</strain>
    </source>
</reference>
<evidence type="ECO:0000313" key="22">
    <source>
        <dbReference type="Proteomes" id="UP001168877"/>
    </source>
</evidence>
<dbReference type="GO" id="GO:0005524">
    <property type="term" value="F:ATP binding"/>
    <property type="evidence" value="ECO:0007669"/>
    <property type="project" value="UniProtKB-UniRule"/>
</dbReference>
<dbReference type="InterPro" id="IPR000719">
    <property type="entry name" value="Prot_kinase_dom"/>
</dbReference>
<dbReference type="PANTHER" id="PTHR34590:SF5">
    <property type="entry name" value="OS04G0586500 PROTEIN"/>
    <property type="match status" value="1"/>
</dbReference>
<feature type="transmembrane region" description="Helical" evidence="19">
    <location>
        <begin position="446"/>
        <end position="470"/>
    </location>
</feature>
<dbReference type="InterPro" id="IPR001245">
    <property type="entry name" value="Ser-Thr/Tyr_kinase_cat_dom"/>
</dbReference>
<evidence type="ECO:0000256" key="6">
    <source>
        <dbReference type="ARBA" id="ARBA00022692"/>
    </source>
</evidence>
<dbReference type="InterPro" id="IPR017441">
    <property type="entry name" value="Protein_kinase_ATP_BS"/>
</dbReference>
<keyword evidence="9" id="KW-0418">Kinase</keyword>
<comment type="catalytic activity">
    <reaction evidence="15">
        <text>L-threonyl-[protein] + ATP = O-phospho-L-threonyl-[protein] + ADP + H(+)</text>
        <dbReference type="Rhea" id="RHEA:46608"/>
        <dbReference type="Rhea" id="RHEA-COMP:11060"/>
        <dbReference type="Rhea" id="RHEA-COMP:11605"/>
        <dbReference type="ChEBI" id="CHEBI:15378"/>
        <dbReference type="ChEBI" id="CHEBI:30013"/>
        <dbReference type="ChEBI" id="CHEBI:30616"/>
        <dbReference type="ChEBI" id="CHEBI:61977"/>
        <dbReference type="ChEBI" id="CHEBI:456216"/>
        <dbReference type="EC" id="2.7.11.1"/>
    </reaction>
</comment>
<feature type="region of interest" description="Disordered" evidence="18">
    <location>
        <begin position="476"/>
        <end position="498"/>
    </location>
</feature>
<evidence type="ECO:0000313" key="21">
    <source>
        <dbReference type="EMBL" id="KAK0585724.1"/>
    </source>
</evidence>